<keyword evidence="3" id="KW-0813">Transport</keyword>
<keyword evidence="9" id="KW-0560">Oxidoreductase</keyword>
<evidence type="ECO:0000256" key="2">
    <source>
        <dbReference type="ARBA" id="ARBA00006228"/>
    </source>
</evidence>
<sequence length="161" mass="18767">MFMAFQLIINIILAALWMFLESSFTVGTFIIGFLIGIVLLFFMRRFLGSRFYLFRLFALVKLVYFFIHDLIISTVHVARIILRKDMNIRPGIFRYDTTLETNWEVTMLAIMITLTPGTLSIDISDDYKVIYVHSLHVPNIEEEIATIRKSYEGAIMEVFHG</sequence>
<dbReference type="Pfam" id="PF01899">
    <property type="entry name" value="MNHE"/>
    <property type="match status" value="1"/>
</dbReference>
<organism evidence="9 10">
    <name type="scientific">Listeria grayi DSM 20601</name>
    <dbReference type="NCBI Taxonomy" id="525367"/>
    <lineage>
        <taxon>Bacteria</taxon>
        <taxon>Bacillati</taxon>
        <taxon>Bacillota</taxon>
        <taxon>Bacilli</taxon>
        <taxon>Bacillales</taxon>
        <taxon>Listeriaceae</taxon>
        <taxon>Listeria</taxon>
    </lineage>
</organism>
<dbReference type="GO" id="GO:0016491">
    <property type="term" value="F:oxidoreductase activity"/>
    <property type="evidence" value="ECO:0007669"/>
    <property type="project" value="UniProtKB-KW"/>
</dbReference>
<gene>
    <name evidence="9" type="primary">mrpE</name>
    <name evidence="9" type="ORF">HMPREF0556_11490</name>
</gene>
<dbReference type="GO" id="GO:0008324">
    <property type="term" value="F:monoatomic cation transmembrane transporter activity"/>
    <property type="evidence" value="ECO:0007669"/>
    <property type="project" value="InterPro"/>
</dbReference>
<name>D7UYB5_LISGR</name>
<keyword evidence="7 8" id="KW-0472">Membrane</keyword>
<protein>
    <submittedName>
        <fullName evidence="9">Na(+)/H(+) antiporter subunit E</fullName>
        <ecNumber evidence="9">1.6.99.5</ecNumber>
    </submittedName>
</protein>
<accession>D7UYB5</accession>
<evidence type="ECO:0000256" key="3">
    <source>
        <dbReference type="ARBA" id="ARBA00022449"/>
    </source>
</evidence>
<keyword evidence="6 8" id="KW-1133">Transmembrane helix</keyword>
<dbReference type="Proteomes" id="UP000010119">
    <property type="component" value="Unassembled WGS sequence"/>
</dbReference>
<feature type="transmembrane region" description="Helical" evidence="8">
    <location>
        <begin position="62"/>
        <end position="82"/>
    </location>
</feature>
<keyword evidence="10" id="KW-1185">Reference proteome</keyword>
<comment type="subcellular location">
    <subcellularLocation>
        <location evidence="1">Cell membrane</location>
        <topology evidence="1">Multi-pass membrane protein</topology>
    </subcellularLocation>
</comment>
<dbReference type="GO" id="GO:0015297">
    <property type="term" value="F:antiporter activity"/>
    <property type="evidence" value="ECO:0007669"/>
    <property type="project" value="UniProtKB-KW"/>
</dbReference>
<dbReference type="PANTHER" id="PTHR34584">
    <property type="entry name" value="NA(+)/H(+) ANTIPORTER SUBUNIT E1"/>
    <property type="match status" value="1"/>
</dbReference>
<evidence type="ECO:0000256" key="5">
    <source>
        <dbReference type="ARBA" id="ARBA00022692"/>
    </source>
</evidence>
<evidence type="ECO:0000256" key="7">
    <source>
        <dbReference type="ARBA" id="ARBA00023136"/>
    </source>
</evidence>
<dbReference type="PIRSF" id="PIRSF019239">
    <property type="entry name" value="MrpE"/>
    <property type="match status" value="1"/>
</dbReference>
<evidence type="ECO:0000313" key="10">
    <source>
        <dbReference type="Proteomes" id="UP000010119"/>
    </source>
</evidence>
<evidence type="ECO:0000256" key="8">
    <source>
        <dbReference type="SAM" id="Phobius"/>
    </source>
</evidence>
<dbReference type="GO" id="GO:0005886">
    <property type="term" value="C:plasma membrane"/>
    <property type="evidence" value="ECO:0007669"/>
    <property type="project" value="UniProtKB-SubCell"/>
</dbReference>
<keyword evidence="5 8" id="KW-0812">Transmembrane</keyword>
<evidence type="ECO:0000256" key="4">
    <source>
        <dbReference type="ARBA" id="ARBA00022475"/>
    </source>
</evidence>
<comment type="similarity">
    <text evidence="2">Belongs to the CPA3 antiporters (TC 2.A.63) subunit E family.</text>
</comment>
<proteinExistence type="inferred from homology"/>
<comment type="caution">
    <text evidence="9">The sequence shown here is derived from an EMBL/GenBank/DDBJ whole genome shotgun (WGS) entry which is preliminary data.</text>
</comment>
<dbReference type="PANTHER" id="PTHR34584:SF1">
    <property type="entry name" value="NA(+)_H(+) ANTIPORTER SUBUNIT E1"/>
    <property type="match status" value="1"/>
</dbReference>
<keyword evidence="4" id="KW-1003">Cell membrane</keyword>
<dbReference type="InterPro" id="IPR002758">
    <property type="entry name" value="Cation_antiport_E"/>
</dbReference>
<feature type="transmembrane region" description="Helical" evidence="8">
    <location>
        <begin position="12"/>
        <end position="42"/>
    </location>
</feature>
<dbReference type="STRING" id="525367.HMPREF0556_11490"/>
<dbReference type="NCBIfam" id="NF009292">
    <property type="entry name" value="PRK12651.1-3"/>
    <property type="match status" value="1"/>
</dbReference>
<evidence type="ECO:0000256" key="1">
    <source>
        <dbReference type="ARBA" id="ARBA00004651"/>
    </source>
</evidence>
<dbReference type="HOGENOM" id="CLU_086615_3_2_9"/>
<keyword evidence="3" id="KW-0050">Antiport</keyword>
<dbReference type="eggNOG" id="COG1863">
    <property type="taxonomic scope" value="Bacteria"/>
</dbReference>
<evidence type="ECO:0000313" key="9">
    <source>
        <dbReference type="EMBL" id="EFI83902.1"/>
    </source>
</evidence>
<reference evidence="9" key="1">
    <citation type="submission" date="2010-06" db="EMBL/GenBank/DDBJ databases">
        <authorList>
            <person name="Muzny D."/>
            <person name="Qin X."/>
            <person name="Buhay C."/>
            <person name="Dugan-Rocha S."/>
            <person name="Ding Y."/>
            <person name="Chen G."/>
            <person name="Hawes A."/>
            <person name="Holder M."/>
            <person name="Jhangiani S."/>
            <person name="Johnson A."/>
            <person name="Khan Z."/>
            <person name="Li Z."/>
            <person name="Liu W."/>
            <person name="Liu X."/>
            <person name="Perez L."/>
            <person name="Shen H."/>
            <person name="Wang Q."/>
            <person name="Watt J."/>
            <person name="Xi L."/>
            <person name="Xin Y."/>
            <person name="Zhou J."/>
            <person name="Deng J."/>
            <person name="Jiang H."/>
            <person name="Liu Y."/>
            <person name="Qu J."/>
            <person name="Song X.-Z."/>
            <person name="Zhang L."/>
            <person name="Villasana D."/>
            <person name="Johnson A."/>
            <person name="Liu J."/>
            <person name="Liyanage D."/>
            <person name="Lorensuhewa L."/>
            <person name="Robinson T."/>
            <person name="Song A."/>
            <person name="Song B.-B."/>
            <person name="Dinh H."/>
            <person name="Thornton R."/>
            <person name="Coyle M."/>
            <person name="Francisco L."/>
            <person name="Jackson L."/>
            <person name="Javaid M."/>
            <person name="Korchina V."/>
            <person name="Kovar C."/>
            <person name="Mata R."/>
            <person name="Mathew T."/>
            <person name="Ngo R."/>
            <person name="Nguyen L."/>
            <person name="Nguyen N."/>
            <person name="Okwuonu G."/>
            <person name="Ongeri F."/>
            <person name="Pham C."/>
            <person name="Simmons D."/>
            <person name="Wilczek-Boney K."/>
            <person name="Hale W."/>
            <person name="Jakkamsetti A."/>
            <person name="Pham P."/>
            <person name="Ruth R."/>
            <person name="San Lucas F."/>
            <person name="Warren J."/>
            <person name="Zhang J."/>
            <person name="Zhao Z."/>
            <person name="Zhou C."/>
            <person name="Zhu D."/>
            <person name="Lee S."/>
            <person name="Bess C."/>
            <person name="Blankenburg K."/>
            <person name="Forbes L."/>
            <person name="Fu Q."/>
            <person name="Gubbala S."/>
            <person name="Hirani K."/>
            <person name="Jayaseelan J.C."/>
            <person name="Lara F."/>
            <person name="Munidasa M."/>
            <person name="Palculict T."/>
            <person name="Patil S."/>
            <person name="Pu L.-L."/>
            <person name="Saada N."/>
            <person name="Tang L."/>
            <person name="Weissenberger G."/>
            <person name="Zhu Y."/>
            <person name="Hemphill L."/>
            <person name="Shang Y."/>
            <person name="Youmans B."/>
            <person name="Ayvaz T."/>
            <person name="Ross M."/>
            <person name="Santibanez J."/>
            <person name="Aqrawi P."/>
            <person name="Gross S."/>
            <person name="Joshi V."/>
            <person name="Fowler G."/>
            <person name="Nazareth L."/>
            <person name="Reid J."/>
            <person name="Worley K."/>
            <person name="Petrosino J."/>
            <person name="Highlander S."/>
            <person name="Gibbs R."/>
        </authorList>
    </citation>
    <scope>NUCLEOTIDE SEQUENCE [LARGE SCALE GENOMIC DNA]</scope>
    <source>
        <strain evidence="9">DSM 20601</strain>
    </source>
</reference>
<evidence type="ECO:0000256" key="6">
    <source>
        <dbReference type="ARBA" id="ARBA00022989"/>
    </source>
</evidence>
<dbReference type="AlphaFoldDB" id="D7UYB5"/>
<dbReference type="EMBL" id="ACCR02000004">
    <property type="protein sequence ID" value="EFI83902.1"/>
    <property type="molecule type" value="Genomic_DNA"/>
</dbReference>
<dbReference type="EC" id="1.6.99.5" evidence="9"/>